<dbReference type="InterPro" id="IPR017896">
    <property type="entry name" value="4Fe4S_Fe-S-bd"/>
</dbReference>
<dbReference type="PROSITE" id="PS00198">
    <property type="entry name" value="4FE4S_FER_1"/>
    <property type="match status" value="1"/>
</dbReference>
<dbReference type="InterPro" id="IPR028261">
    <property type="entry name" value="DPD_II"/>
</dbReference>
<dbReference type="SUPFAM" id="SSF46548">
    <property type="entry name" value="alpha-helical ferredoxin"/>
    <property type="match status" value="1"/>
</dbReference>
<keyword evidence="6" id="KW-1185">Reference proteome</keyword>
<reference evidence="5 6" key="1">
    <citation type="submission" date="2020-08" db="EMBL/GenBank/DDBJ databases">
        <title>Genome public.</title>
        <authorList>
            <person name="Liu C."/>
            <person name="Sun Q."/>
        </authorList>
    </citation>
    <scope>NUCLEOTIDE SEQUENCE [LARGE SCALE GENOMIC DNA]</scope>
    <source>
        <strain evidence="5 6">NSJ-6</strain>
    </source>
</reference>
<dbReference type="Proteomes" id="UP000596929">
    <property type="component" value="Unassembled WGS sequence"/>
</dbReference>
<feature type="domain" description="4Fe-4S ferredoxin-type" evidence="4">
    <location>
        <begin position="909"/>
        <end position="938"/>
    </location>
</feature>
<evidence type="ECO:0000256" key="2">
    <source>
        <dbReference type="ARBA" id="ARBA00023004"/>
    </source>
</evidence>
<comment type="caution">
    <text evidence="5">The sequence shown here is derived from an EMBL/GenBank/DDBJ whole genome shotgun (WGS) entry which is preliminary data.</text>
</comment>
<keyword evidence="2" id="KW-0408">Iron</keyword>
<dbReference type="InterPro" id="IPR017701">
    <property type="entry name" value="Se_rdtase_YgfK"/>
</dbReference>
<protein>
    <submittedName>
        <fullName evidence="5">Selenate reductase subunit YgfK</fullName>
    </submittedName>
</protein>
<dbReference type="PANTHER" id="PTHR42783:SF3">
    <property type="entry name" value="GLUTAMATE SYNTHASE [NADPH] SMALL CHAIN-RELATED"/>
    <property type="match status" value="1"/>
</dbReference>
<evidence type="ECO:0000259" key="4">
    <source>
        <dbReference type="PROSITE" id="PS51379"/>
    </source>
</evidence>
<dbReference type="PRINTS" id="PR00419">
    <property type="entry name" value="ADXRDTASE"/>
</dbReference>
<evidence type="ECO:0000313" key="5">
    <source>
        <dbReference type="EMBL" id="MBC5628763.1"/>
    </source>
</evidence>
<keyword evidence="3" id="KW-0411">Iron-sulfur</keyword>
<sequence length="1005" mass="113133">MGDKMTPIPFEKLLNWVLDEYKLKGTIFGISKEKFYKNVSKSSINILGENISTCMGPAAGPHSQLTQNIVAAYLAGSRFIELKTVQILDGDDLPVSKPCIYAQDECYNVEWSTELTVPNAYDEYVKAWFLLHVLMKELNLSDNRDFIFNMSVGYDLEGIKSPKVNKFIDEMINASSTSIWNECKKAINDNLDKFSSFNIDDLNSISNKICSSITLSTLHGCPPEEIERISNYLLTEKKLNTFIKMNPTLLGEKFVRNTFDSMGYKYITLNSHHFKNDLQFDDAVSMLSRLKKVAKSLNLEIGVKLTNTLPTKITNNELPGEEMYMSGRSLFPLSITLAYKLAKEFNGDLKISYSGGADFFNIIDIYSTGISPITFATTLLKPGGYERIHQLAKNTEAINSKIEKKINLDLLEKLSINVLNDKHYKKGWREATNRKIKSNLPLFDCATAPCNKGCPINQQIPQYVSLVGERKYGEAFEVIVNDNVSPAITSTICNHNCQSKCTRLDYDKSVSIRNMKNIAVINAQEEYISRLEPTTIKTNKKVAIIGAGVAGLATAAYLRRNGVNVTVFEKRDKPYGVIQYVIPEFRIEQSIIEKDFNLIKNYGVNFNFGSKDDFIIEELKKEYDYVVLAIGAWKPLKVDIVDNDNKTINALEFLEDFKHNSEVINLGKNICIIGGGDVAMDAARAAKRLNGVENVTVIYRRTKDLMPASKEEIELLIEDGIIIKELLSPKEVKDGKLICIEMKLGDKDSSGRRRPIETTNTIELDADTVIQAVGDTTDTTLLEKNNIAMNSKGYPITNENYETSIKNVYVVGDMKAGPATIVQAMADGKLVAKDILKRESISKDFKEKVIQVCENELYLKKGILSSPKLNEDESSRCLSCNNICELCVDVCPNRANVLIKTNSDNMNSHQILHVDGMCNECGNCGVFCPHNGNPYKDKFTIFWSEIDFNNSENKGFLLLDTTNNIFKVRREDNSVVTYKLGEENKVSDQFEEMIKACIYNYNYLI</sequence>
<dbReference type="PANTHER" id="PTHR42783">
    <property type="entry name" value="GLUTAMATE SYNTHASE [NADPH] SMALL CHAIN"/>
    <property type="match status" value="1"/>
</dbReference>
<dbReference type="Pfam" id="PF07992">
    <property type="entry name" value="Pyr_redox_2"/>
    <property type="match status" value="1"/>
</dbReference>
<evidence type="ECO:0000313" key="6">
    <source>
        <dbReference type="Proteomes" id="UP000596929"/>
    </source>
</evidence>
<accession>A0ABR7DDH8</accession>
<dbReference type="InterPro" id="IPR017900">
    <property type="entry name" value="4Fe4S_Fe_S_CS"/>
</dbReference>
<dbReference type="SUPFAM" id="SSF54862">
    <property type="entry name" value="4Fe-4S ferredoxins"/>
    <property type="match status" value="1"/>
</dbReference>
<organism evidence="5 6">
    <name type="scientific">Clostridium hominis</name>
    <dbReference type="NCBI Taxonomy" id="2763036"/>
    <lineage>
        <taxon>Bacteria</taxon>
        <taxon>Bacillati</taxon>
        <taxon>Bacillota</taxon>
        <taxon>Clostridia</taxon>
        <taxon>Eubacteriales</taxon>
        <taxon>Clostridiaceae</taxon>
        <taxon>Clostridium</taxon>
    </lineage>
</organism>
<dbReference type="InterPro" id="IPR036188">
    <property type="entry name" value="FAD/NAD-bd_sf"/>
</dbReference>
<dbReference type="PROSITE" id="PS51379">
    <property type="entry name" value="4FE4S_FER_2"/>
    <property type="match status" value="2"/>
</dbReference>
<dbReference type="NCBIfam" id="TIGR03315">
    <property type="entry name" value="Se_ygfK"/>
    <property type="match status" value="1"/>
</dbReference>
<evidence type="ECO:0000256" key="3">
    <source>
        <dbReference type="ARBA" id="ARBA00023014"/>
    </source>
</evidence>
<dbReference type="InterPro" id="IPR023753">
    <property type="entry name" value="FAD/NAD-binding_dom"/>
</dbReference>
<evidence type="ECO:0000256" key="1">
    <source>
        <dbReference type="ARBA" id="ARBA00022723"/>
    </source>
</evidence>
<proteinExistence type="predicted"/>
<gene>
    <name evidence="5" type="primary">ygfK</name>
    <name evidence="5" type="ORF">H8S20_07660</name>
</gene>
<name>A0ABR7DDH8_9CLOT</name>
<dbReference type="RefSeq" id="WP_186859721.1">
    <property type="nucleotide sequence ID" value="NZ_JACOOO010000014.1"/>
</dbReference>
<feature type="domain" description="4Fe-4S ferredoxin-type" evidence="4">
    <location>
        <begin position="867"/>
        <end position="901"/>
    </location>
</feature>
<keyword evidence="1" id="KW-0479">Metal-binding</keyword>
<dbReference type="Gene3D" id="3.50.50.60">
    <property type="entry name" value="FAD/NAD(P)-binding domain"/>
    <property type="match status" value="2"/>
</dbReference>
<dbReference type="Gene3D" id="1.10.1060.10">
    <property type="entry name" value="Alpha-helical ferredoxin"/>
    <property type="match status" value="1"/>
</dbReference>
<dbReference type="EMBL" id="JACOOO010000014">
    <property type="protein sequence ID" value="MBC5628763.1"/>
    <property type="molecule type" value="Genomic_DNA"/>
</dbReference>
<dbReference type="Pfam" id="PF14691">
    <property type="entry name" value="Fer4_20"/>
    <property type="match status" value="1"/>
</dbReference>
<dbReference type="SUPFAM" id="SSF51395">
    <property type="entry name" value="FMN-linked oxidoreductases"/>
    <property type="match status" value="1"/>
</dbReference>
<dbReference type="SUPFAM" id="SSF51971">
    <property type="entry name" value="Nucleotide-binding domain"/>
    <property type="match status" value="2"/>
</dbReference>
<dbReference type="InterPro" id="IPR009051">
    <property type="entry name" value="Helical_ferredxn"/>
</dbReference>